<accession>A0ABS7SIZ8</accession>
<sequence length="117" mass="13045">MDFEALKEVCLGFPGAAQDLKWGEVTVFSVGGKMFAATNADLPASRISFKVDDERFLELTDRPGIIPAPYMARLKWVYTDDARALSDSEAALLLRRSYELAFAKLTKKLQREIGELA</sequence>
<protein>
    <submittedName>
        <fullName evidence="1">MmcQ/YjbR family DNA-binding protein</fullName>
    </submittedName>
</protein>
<comment type="caution">
    <text evidence="1">The sequence shown here is derived from an EMBL/GenBank/DDBJ whole genome shotgun (WGS) entry which is preliminary data.</text>
</comment>
<dbReference type="PANTHER" id="PTHR35145">
    <property type="entry name" value="CYTOPLASMIC PROTEIN-RELATED"/>
    <property type="match status" value="1"/>
</dbReference>
<keyword evidence="1" id="KW-0238">DNA-binding</keyword>
<name>A0ABS7SIZ8_9BURK</name>
<dbReference type="InterPro" id="IPR007351">
    <property type="entry name" value="YjbR"/>
</dbReference>
<reference evidence="1 2" key="2">
    <citation type="submission" date="2021-08" db="EMBL/GenBank/DDBJ databases">
        <title>Massilia sp. R798.</title>
        <authorList>
            <person name="Baek J.H."/>
            <person name="Jung H.S."/>
            <person name="Kim K.R."/>
            <person name="Jeon C.O."/>
        </authorList>
    </citation>
    <scope>NUCLEOTIDE SEQUENCE [LARGE SCALE GENOMIC DNA]</scope>
    <source>
        <strain evidence="1 2">R798</strain>
    </source>
</reference>
<dbReference type="PANTHER" id="PTHR35145:SF1">
    <property type="entry name" value="CYTOPLASMIC PROTEIN"/>
    <property type="match status" value="1"/>
</dbReference>
<evidence type="ECO:0000313" key="2">
    <source>
        <dbReference type="Proteomes" id="UP000809349"/>
    </source>
</evidence>
<evidence type="ECO:0000313" key="1">
    <source>
        <dbReference type="EMBL" id="MBZ2206183.1"/>
    </source>
</evidence>
<dbReference type="Pfam" id="PF04237">
    <property type="entry name" value="YjbR"/>
    <property type="match status" value="1"/>
</dbReference>
<proteinExistence type="predicted"/>
<dbReference type="RefSeq" id="WP_223465257.1">
    <property type="nucleotide sequence ID" value="NZ_JAFBIL020000001.1"/>
</dbReference>
<dbReference type="GO" id="GO:0003677">
    <property type="term" value="F:DNA binding"/>
    <property type="evidence" value="ECO:0007669"/>
    <property type="project" value="UniProtKB-KW"/>
</dbReference>
<organism evidence="1 2">
    <name type="scientific">Massilia soli</name>
    <dbReference type="NCBI Taxonomy" id="2792854"/>
    <lineage>
        <taxon>Bacteria</taxon>
        <taxon>Pseudomonadati</taxon>
        <taxon>Pseudomonadota</taxon>
        <taxon>Betaproteobacteria</taxon>
        <taxon>Burkholderiales</taxon>
        <taxon>Oxalobacteraceae</taxon>
        <taxon>Telluria group</taxon>
        <taxon>Massilia</taxon>
    </lineage>
</organism>
<dbReference type="InterPro" id="IPR038056">
    <property type="entry name" value="YjbR-like_sf"/>
</dbReference>
<reference evidence="1 2" key="1">
    <citation type="submission" date="2021-01" db="EMBL/GenBank/DDBJ databases">
        <authorList>
            <person name="Ruan W."/>
            <person name="Khan S.A."/>
            <person name="Jeon C.O."/>
        </authorList>
    </citation>
    <scope>NUCLEOTIDE SEQUENCE [LARGE SCALE GENOMIC DNA]</scope>
    <source>
        <strain evidence="1 2">R798</strain>
    </source>
</reference>
<gene>
    <name evidence="1" type="ORF">I4X03_002795</name>
</gene>
<dbReference type="InterPro" id="IPR058532">
    <property type="entry name" value="YjbR/MT2646/Rv2570-like"/>
</dbReference>
<dbReference type="SUPFAM" id="SSF142906">
    <property type="entry name" value="YjbR-like"/>
    <property type="match status" value="1"/>
</dbReference>
<dbReference type="Gene3D" id="3.90.1150.30">
    <property type="match status" value="1"/>
</dbReference>
<dbReference type="EMBL" id="JAFBIL020000001">
    <property type="protein sequence ID" value="MBZ2206183.1"/>
    <property type="molecule type" value="Genomic_DNA"/>
</dbReference>
<keyword evidence="2" id="KW-1185">Reference proteome</keyword>
<dbReference type="Proteomes" id="UP000809349">
    <property type="component" value="Unassembled WGS sequence"/>
</dbReference>